<dbReference type="PANTHER" id="PTHR11439">
    <property type="entry name" value="GAG-POL-RELATED RETROTRANSPOSON"/>
    <property type="match status" value="1"/>
</dbReference>
<evidence type="ECO:0000259" key="1">
    <source>
        <dbReference type="Pfam" id="PF07727"/>
    </source>
</evidence>
<proteinExistence type="predicted"/>
<dbReference type="AlphaFoldDB" id="A0A8X8ZDK7"/>
<dbReference type="SUPFAM" id="SSF56672">
    <property type="entry name" value="DNA/RNA polymerases"/>
    <property type="match status" value="1"/>
</dbReference>
<feature type="domain" description="Reverse transcriptase Ty1/copia-type" evidence="1">
    <location>
        <begin position="76"/>
        <end position="166"/>
    </location>
</feature>
<dbReference type="InterPro" id="IPR013103">
    <property type="entry name" value="RVT_2"/>
</dbReference>
<dbReference type="Pfam" id="PF07727">
    <property type="entry name" value="RVT_2"/>
    <property type="match status" value="1"/>
</dbReference>
<evidence type="ECO:0000313" key="3">
    <source>
        <dbReference type="Proteomes" id="UP000298416"/>
    </source>
</evidence>
<dbReference type="EMBL" id="PNBA02000014">
    <property type="protein sequence ID" value="KAG6401021.1"/>
    <property type="molecule type" value="Genomic_DNA"/>
</dbReference>
<reference evidence="2" key="1">
    <citation type="submission" date="2018-01" db="EMBL/GenBank/DDBJ databases">
        <authorList>
            <person name="Mao J.F."/>
        </authorList>
    </citation>
    <scope>NUCLEOTIDE SEQUENCE</scope>
    <source>
        <strain evidence="2">Huo1</strain>
        <tissue evidence="2">Leaf</tissue>
    </source>
</reference>
<reference evidence="2" key="2">
    <citation type="submission" date="2020-08" db="EMBL/GenBank/DDBJ databases">
        <title>Plant Genome Project.</title>
        <authorList>
            <person name="Zhang R.-G."/>
        </authorList>
    </citation>
    <scope>NUCLEOTIDE SEQUENCE</scope>
    <source>
        <strain evidence="2">Huo1</strain>
        <tissue evidence="2">Leaf</tissue>
    </source>
</reference>
<dbReference type="CDD" id="cd09272">
    <property type="entry name" value="RNase_HI_RT_Ty1"/>
    <property type="match status" value="1"/>
</dbReference>
<dbReference type="Proteomes" id="UP000298416">
    <property type="component" value="Unassembled WGS sequence"/>
</dbReference>
<accession>A0A8X8ZDK7</accession>
<dbReference type="InterPro" id="IPR043502">
    <property type="entry name" value="DNA/RNA_pol_sf"/>
</dbReference>
<organism evidence="2">
    <name type="scientific">Salvia splendens</name>
    <name type="common">Scarlet sage</name>
    <dbReference type="NCBI Taxonomy" id="180675"/>
    <lineage>
        <taxon>Eukaryota</taxon>
        <taxon>Viridiplantae</taxon>
        <taxon>Streptophyta</taxon>
        <taxon>Embryophyta</taxon>
        <taxon>Tracheophyta</taxon>
        <taxon>Spermatophyta</taxon>
        <taxon>Magnoliopsida</taxon>
        <taxon>eudicotyledons</taxon>
        <taxon>Gunneridae</taxon>
        <taxon>Pentapetalae</taxon>
        <taxon>asterids</taxon>
        <taxon>lamiids</taxon>
        <taxon>Lamiales</taxon>
        <taxon>Lamiaceae</taxon>
        <taxon>Nepetoideae</taxon>
        <taxon>Mentheae</taxon>
        <taxon>Salviinae</taxon>
        <taxon>Salvia</taxon>
        <taxon>Salvia subgen. Calosphace</taxon>
        <taxon>core Calosphace</taxon>
    </lineage>
</organism>
<evidence type="ECO:0000313" key="2">
    <source>
        <dbReference type="EMBL" id="KAG6401021.1"/>
    </source>
</evidence>
<dbReference type="PANTHER" id="PTHR11439:SF463">
    <property type="entry name" value="REVERSE TRANSCRIPTASE TY1_COPIA-TYPE DOMAIN-CONTAINING PROTEIN"/>
    <property type="match status" value="1"/>
</dbReference>
<name>A0A8X8ZDK7_SALSN</name>
<comment type="caution">
    <text evidence="2">The sequence shown here is derived from an EMBL/GenBank/DDBJ whole genome shotgun (WGS) entry which is preliminary data.</text>
</comment>
<sequence length="306" mass="33702">MNGRGITRYGSGYSKPAAGSAGSAFSKPYQHKSVNFVEENSSGSELQSPLNAMNLPSMDQYQQLVNLLQTSDHSYFYKRSENGGFFGVVIYVDDILIASSDTTLIASFKDFLAAHFKLKDLGNPKYFLGIEIARNKSGLFISQHKYALDLVSDSGLLGCKPSTTPMDSTKHLQQEDGEVLDDPTTYRRLVGRLVYLCITRPDITFAVNKLSQYLSKPHTGHMLAAEKVLRYLKGTIGHGLHYSTKSDLSLSIFSDADWAACPDTRRSISGFCLFLGTSLISWRSKKQHTVSRSSAEADRGVQGNAL</sequence>
<gene>
    <name evidence="2" type="ORF">SASPL_137866</name>
</gene>
<protein>
    <recommendedName>
        <fullName evidence="1">Reverse transcriptase Ty1/copia-type domain-containing protein</fullName>
    </recommendedName>
</protein>
<keyword evidence="3" id="KW-1185">Reference proteome</keyword>